<dbReference type="SUPFAM" id="SSF53474">
    <property type="entry name" value="alpha/beta-Hydrolases"/>
    <property type="match status" value="3"/>
</dbReference>
<keyword evidence="5" id="KW-0325">Glycoprotein</keyword>
<evidence type="ECO:0000313" key="8">
    <source>
        <dbReference type="Proteomes" id="UP000092462"/>
    </source>
</evidence>
<dbReference type="GO" id="GO:0052689">
    <property type="term" value="F:carboxylic ester hydrolase activity"/>
    <property type="evidence" value="ECO:0007669"/>
    <property type="project" value="UniProtKB-KW"/>
</dbReference>
<dbReference type="EMBL" id="AJVK01059191">
    <property type="status" value="NOT_ANNOTATED_CDS"/>
    <property type="molecule type" value="Genomic_DNA"/>
</dbReference>
<dbReference type="AlphaFoldDB" id="A0A1B0DG10"/>
<dbReference type="InterPro" id="IPR019819">
    <property type="entry name" value="Carboxylesterase_B_CS"/>
</dbReference>
<dbReference type="InterPro" id="IPR050309">
    <property type="entry name" value="Type-B_Carboxylest/Lipase"/>
</dbReference>
<dbReference type="InterPro" id="IPR029058">
    <property type="entry name" value="AB_hydrolase_fold"/>
</dbReference>
<feature type="domain" description="Carboxylesterase type B" evidence="6">
    <location>
        <begin position="29"/>
        <end position="362"/>
    </location>
</feature>
<dbReference type="EnsemblMetazoa" id="PPAI006971-RA">
    <property type="protein sequence ID" value="PPAI006971-PA"/>
    <property type="gene ID" value="PPAI006971"/>
</dbReference>
<keyword evidence="3" id="KW-0378">Hydrolase</keyword>
<keyword evidence="4" id="KW-1015">Disulfide bond</keyword>
<dbReference type="Pfam" id="PF00135">
    <property type="entry name" value="COesterase"/>
    <property type="match status" value="2"/>
</dbReference>
<organism evidence="7 8">
    <name type="scientific">Phlebotomus papatasi</name>
    <name type="common">Sandfly</name>
    <dbReference type="NCBI Taxonomy" id="29031"/>
    <lineage>
        <taxon>Eukaryota</taxon>
        <taxon>Metazoa</taxon>
        <taxon>Ecdysozoa</taxon>
        <taxon>Arthropoda</taxon>
        <taxon>Hexapoda</taxon>
        <taxon>Insecta</taxon>
        <taxon>Pterygota</taxon>
        <taxon>Neoptera</taxon>
        <taxon>Endopterygota</taxon>
        <taxon>Diptera</taxon>
        <taxon>Nematocera</taxon>
        <taxon>Psychodoidea</taxon>
        <taxon>Psychodidae</taxon>
        <taxon>Phlebotomus</taxon>
        <taxon>Phlebotomus</taxon>
    </lineage>
</organism>
<evidence type="ECO:0000256" key="2">
    <source>
        <dbReference type="ARBA" id="ARBA00022487"/>
    </source>
</evidence>
<dbReference type="VEuPathDB" id="VectorBase:PPAI006971"/>
<accession>A0A1B0DG10</accession>
<keyword evidence="8" id="KW-1185">Reference proteome</keyword>
<keyword evidence="2" id="KW-0719">Serine esterase</keyword>
<evidence type="ECO:0000256" key="4">
    <source>
        <dbReference type="ARBA" id="ARBA00023157"/>
    </source>
</evidence>
<dbReference type="Proteomes" id="UP000092462">
    <property type="component" value="Unassembled WGS sequence"/>
</dbReference>
<evidence type="ECO:0000256" key="5">
    <source>
        <dbReference type="ARBA" id="ARBA00023180"/>
    </source>
</evidence>
<protein>
    <recommendedName>
        <fullName evidence="6">Carboxylesterase type B domain-containing protein</fullName>
    </recommendedName>
</protein>
<evidence type="ECO:0000256" key="1">
    <source>
        <dbReference type="ARBA" id="ARBA00005964"/>
    </source>
</evidence>
<dbReference type="VEuPathDB" id="VectorBase:PPAPM1_002160"/>
<dbReference type="PROSITE" id="PS00941">
    <property type="entry name" value="CARBOXYLESTERASE_B_2"/>
    <property type="match status" value="1"/>
</dbReference>
<dbReference type="VEuPathDB" id="VectorBase:PPAPM1_008083"/>
<name>A0A1B0DG10_PHLPP</name>
<evidence type="ECO:0000313" key="7">
    <source>
        <dbReference type="EnsemblMetazoa" id="PPAI006971-PA"/>
    </source>
</evidence>
<dbReference type="PANTHER" id="PTHR11559">
    <property type="entry name" value="CARBOXYLESTERASE"/>
    <property type="match status" value="1"/>
</dbReference>
<reference evidence="7" key="1">
    <citation type="submission" date="2022-08" db="UniProtKB">
        <authorList>
            <consortium name="EnsemblMetazoa"/>
        </authorList>
    </citation>
    <scope>IDENTIFICATION</scope>
    <source>
        <strain evidence="7">Israel</strain>
    </source>
</reference>
<sequence>MLKLCIVVFVGSFAALLCLFSEVNAYESKPEVCAKAGCVRGKIVNGVIKPYEAFYGIPYAEPPVGKLRFENPVPFSGWSGYWDASYPRQACLQKHFFKPGQPVLGSEDCLFFNVYRPGKWNRGKKFPVMVFIHGGSPMGFSSDPSVLGPDYIMGNGEIILVTMNYRLGVFGFLCSGDGSVKGNFGLKDQQLALQWVKANIEFFGGDANAITVAGQSAGASSANLHMLNLKSQALFHRVILMSGSALSPNLYPIDFLSLFRNVARAVGLKDWDTAPTWTLAYQLKKFDGNTLASDVDASYIRPCVEGNWEDAFMTEDPRKTWMEGRFSQKPMLISVTSDEGVLEAVQTRNETLLKLFNENIYDLLPVQFDFNPRYVTDVMDFYLGSKDYIDNTNEQGFFKGPYTFLKYLTESGENLGVSHYDDLLYLFNMPAFFPPFEPNTPESRMSEILVRMIVNFVARGEVKVWRTFRPCALETSTPFCEWQKFKRYEKLDPNQVIVSIDKEIDQEMVNGTAIAPYAYPIDFAAQFRSSAKYLGIENWETASTLTLANNMKKADALELLRQGENFFIFPTTPPAPWRPYVEGNWEGAFITEDPRKTWLEGNFIQKPILMSLVSNEGFFTVLDDGLSSAVGDAKGPRPQPEVCAKAGCVRGKFVSGLIKPYEAFYGIPYAEPPVGMLRFENPVPFSGWSGYWDATYTRDVCLQRDVFKPDLPILGSEDCLYLNVYRPLTWKKGKNLPVLVFIPGGAFTSWSGDPTLFGPEYFMGNGEIILVTLNYRLGIFGFLSSGDGVVKGNFAFKDQQLALQWVKTNIKFFGGDKNSITVSGQSAGAAGTHLQLLSPKSQDLFHRAIMMSGTAITSILYPIDFAAQFRSSAKYLGILNWDTDTTLSLTNQMKNTDALDILLLADNFYVFPGTPASPWRVCVEGNWEGAFITEDPRKTWLEGNFVQKPILTSLVSNEGFIQLTLFNETLRQSFNENIYELLGVQLDIDPRYVPDIMRHYFESRMSDILVRNIVNFVARGEVKVWRTLRPCAPETSTPFCDRQEFLRYRKSNPNQVIVKINNQIDLEMVKLWDAIDNVD</sequence>
<evidence type="ECO:0000259" key="6">
    <source>
        <dbReference type="Pfam" id="PF00135"/>
    </source>
</evidence>
<dbReference type="InterPro" id="IPR002018">
    <property type="entry name" value="CarbesteraseB"/>
</dbReference>
<comment type="similarity">
    <text evidence="1">Belongs to the type-B carboxylesterase/lipase family.</text>
</comment>
<feature type="domain" description="Carboxylesterase type B" evidence="6">
    <location>
        <begin position="639"/>
        <end position="975"/>
    </location>
</feature>
<dbReference type="PROSITE" id="PS00122">
    <property type="entry name" value="CARBOXYLESTERASE_B_1"/>
    <property type="match status" value="2"/>
</dbReference>
<dbReference type="Gene3D" id="3.40.50.1820">
    <property type="entry name" value="alpha/beta hydrolase"/>
    <property type="match status" value="3"/>
</dbReference>
<dbReference type="InterPro" id="IPR019826">
    <property type="entry name" value="Carboxylesterase_B_AS"/>
</dbReference>
<evidence type="ECO:0000256" key="3">
    <source>
        <dbReference type="ARBA" id="ARBA00022801"/>
    </source>
</evidence>
<proteinExistence type="inferred from homology"/>